<comment type="similarity">
    <text evidence="18">In the C-terminal section; belongs to the flavoprotein pyridine nucleotide cytochrome reductase family.</text>
</comment>
<dbReference type="GO" id="GO:0005789">
    <property type="term" value="C:endoplasmic reticulum membrane"/>
    <property type="evidence" value="ECO:0007669"/>
    <property type="project" value="UniProtKB-SubCell"/>
</dbReference>
<dbReference type="AlphaFoldDB" id="A0A9N9UMZ2"/>
<keyword evidence="5" id="KW-0288">FMN</keyword>
<dbReference type="PANTHER" id="PTHR19384:SF108">
    <property type="entry name" value="NADPH--CYTOCHROME P450 REDUCTASE"/>
    <property type="match status" value="1"/>
</dbReference>
<dbReference type="GO" id="GO:0016126">
    <property type="term" value="P:sterol biosynthetic process"/>
    <property type="evidence" value="ECO:0007669"/>
    <property type="project" value="UniProtKB-KW"/>
</dbReference>
<dbReference type="PROSITE" id="PS51384">
    <property type="entry name" value="FAD_FR"/>
    <property type="match status" value="1"/>
</dbReference>
<protein>
    <recommendedName>
        <fullName evidence="18">NADPH--cytochrome P450 reductase</fullName>
        <ecNumber evidence="18">1.6.2.4</ecNumber>
    </recommendedName>
</protein>
<dbReference type="Gene3D" id="1.20.990.10">
    <property type="entry name" value="NADPH-cytochrome p450 Reductase, Chain A, domain 3"/>
    <property type="match status" value="1"/>
</dbReference>
<organism evidence="21 22">
    <name type="scientific">Clonostachys byssicola</name>
    <dbReference type="NCBI Taxonomy" id="160290"/>
    <lineage>
        <taxon>Eukaryota</taxon>
        <taxon>Fungi</taxon>
        <taxon>Dikarya</taxon>
        <taxon>Ascomycota</taxon>
        <taxon>Pezizomycotina</taxon>
        <taxon>Sordariomycetes</taxon>
        <taxon>Hypocreomycetidae</taxon>
        <taxon>Hypocreales</taxon>
        <taxon>Bionectriaceae</taxon>
        <taxon>Clonostachys</taxon>
    </lineage>
</organism>
<evidence type="ECO:0000256" key="3">
    <source>
        <dbReference type="ARBA" id="ARBA00022516"/>
    </source>
</evidence>
<dbReference type="InterPro" id="IPR017927">
    <property type="entry name" value="FAD-bd_FR_type"/>
</dbReference>
<evidence type="ECO:0000259" key="20">
    <source>
        <dbReference type="PROSITE" id="PS51384"/>
    </source>
</evidence>
<evidence type="ECO:0000313" key="22">
    <source>
        <dbReference type="Proteomes" id="UP000754883"/>
    </source>
</evidence>
<comment type="cofactor">
    <cofactor evidence="1">
        <name>FMN</name>
        <dbReference type="ChEBI" id="CHEBI:58210"/>
    </cofactor>
</comment>
<keyword evidence="4" id="KW-0285">Flavoprotein</keyword>
<keyword evidence="12 18" id="KW-0560">Oxidoreductase</keyword>
<dbReference type="PIRSF" id="PIRSF000208">
    <property type="entry name" value="P450R"/>
    <property type="match status" value="1"/>
</dbReference>
<evidence type="ECO:0000256" key="5">
    <source>
        <dbReference type="ARBA" id="ARBA00022643"/>
    </source>
</evidence>
<dbReference type="SUPFAM" id="SSF52343">
    <property type="entry name" value="Ferredoxin reductase-like, C-terminal NADP-linked domain"/>
    <property type="match status" value="1"/>
</dbReference>
<keyword evidence="9 18" id="KW-0521">NADP</keyword>
<dbReference type="InterPro" id="IPR001709">
    <property type="entry name" value="Flavoprot_Pyr_Nucl_cyt_Rdtase"/>
</dbReference>
<dbReference type="InterPro" id="IPR008254">
    <property type="entry name" value="Flavodoxin/NO_synth"/>
</dbReference>
<evidence type="ECO:0000256" key="12">
    <source>
        <dbReference type="ARBA" id="ARBA00023002"/>
    </source>
</evidence>
<evidence type="ECO:0000256" key="18">
    <source>
        <dbReference type="PIRNR" id="PIRNR000208"/>
    </source>
</evidence>
<dbReference type="PRINTS" id="PR00369">
    <property type="entry name" value="FLAVODOXIN"/>
</dbReference>
<reference evidence="21" key="1">
    <citation type="submission" date="2021-10" db="EMBL/GenBank/DDBJ databases">
        <authorList>
            <person name="Piombo E."/>
        </authorList>
    </citation>
    <scope>NUCLEOTIDE SEQUENCE</scope>
</reference>
<accession>A0A9N9UMZ2</accession>
<keyword evidence="7 18" id="KW-0256">Endoplasmic reticulum</keyword>
<dbReference type="InterPro" id="IPR001433">
    <property type="entry name" value="OxRdtase_FAD/NAD-bd"/>
</dbReference>
<sequence>MTSTFHLDAIQRLSHLGPPQTIADGVALAAVGVASAAYMLNGIVWNEPDPYHDVWFKRMESRSGAGGGAKATRNIAKKLEESNKNVVIFWGSQSGTAETFAGRLAKECHLKFGLQTLCADLCDYDPETIALIPENKLAIFIISTYGEGDPSDNTLGLWEWLHKDAAGIKLPQLRYMAFGLGNTSYRYYNRVIDVVTEALDKAGAQRLMPVGRANDANGGTEEDFLSWKDDLYEHFISQLGFKEQDIPYTPSIRLVEDESLDVIDLNLGEPLDNRHGPARIVKQYSAIKPLPVETSHELYSSSSRNCLHMELDISNIPELRYGTGDHLAVYPINPDQEVQLLLQALGLESRAETPLLVQPLEEGQTIKIPSPTNLTALFRHYLELCAPVSRETVGQLAKFAPTTEAAAKLASLGKDKTGYAEFIASNHITFGRLLSLAAPGSIWKDLPLAYVVETLPTLQPRYYSISSSSVVSARKIAITVGVDSTPLPASSTTEIRGVTTNYLLSLSNHMNGSPSNSIASPSYQLSGPGNVLQSSMVHACIRRSQFKLPTVGATPIIMVAAGTGMAPFRGFILERARLKAIGKPVGRMLLFFGCRRPDEDFLYQRELADVAASGLEGVLEIVPAFSRASGKPKIYVQDRVAEYKTEVCELLNNGANMYICGRASMAIEVGKVVEDSMKGLNSWTEADARSWTESAKKGAKWLEDVWG</sequence>
<keyword evidence="6" id="KW-0812">Transmembrane</keyword>
<comment type="caution">
    <text evidence="21">The sequence shown here is derived from an EMBL/GenBank/DDBJ whole genome shotgun (WGS) entry which is preliminary data.</text>
</comment>
<evidence type="ECO:0000256" key="8">
    <source>
        <dbReference type="ARBA" id="ARBA00022827"/>
    </source>
</evidence>
<feature type="domain" description="FAD-binding FR-type" evidence="20">
    <location>
        <begin position="285"/>
        <end position="535"/>
    </location>
</feature>
<evidence type="ECO:0000256" key="16">
    <source>
        <dbReference type="ARBA" id="ARBA00023166"/>
    </source>
</evidence>
<dbReference type="PANTHER" id="PTHR19384">
    <property type="entry name" value="NITRIC OXIDE SYNTHASE-RELATED"/>
    <property type="match status" value="1"/>
</dbReference>
<dbReference type="OrthoDB" id="1856718at2759"/>
<evidence type="ECO:0000256" key="11">
    <source>
        <dbReference type="ARBA" id="ARBA00022989"/>
    </source>
</evidence>
<keyword evidence="8" id="KW-0274">FAD</keyword>
<dbReference type="PRINTS" id="PR00371">
    <property type="entry name" value="FPNCR"/>
</dbReference>
<evidence type="ECO:0000256" key="9">
    <source>
        <dbReference type="ARBA" id="ARBA00022857"/>
    </source>
</evidence>
<evidence type="ECO:0000256" key="1">
    <source>
        <dbReference type="ARBA" id="ARBA00001917"/>
    </source>
</evidence>
<evidence type="ECO:0000256" key="15">
    <source>
        <dbReference type="ARBA" id="ARBA00023136"/>
    </source>
</evidence>
<feature type="domain" description="Flavodoxin-like" evidence="19">
    <location>
        <begin position="86"/>
        <end position="232"/>
    </location>
</feature>
<proteinExistence type="inferred from homology"/>
<keyword evidence="22" id="KW-1185">Reference proteome</keyword>
<evidence type="ECO:0000256" key="4">
    <source>
        <dbReference type="ARBA" id="ARBA00022630"/>
    </source>
</evidence>
<dbReference type="InterPro" id="IPR023173">
    <property type="entry name" value="NADPH_Cyt_P450_Rdtase_alpha"/>
</dbReference>
<dbReference type="EC" id="1.6.2.4" evidence="18"/>
<dbReference type="InterPro" id="IPR039261">
    <property type="entry name" value="FNR_nucleotide-bd"/>
</dbReference>
<dbReference type="InterPro" id="IPR023208">
    <property type="entry name" value="P450R"/>
</dbReference>
<dbReference type="GO" id="GO:0010181">
    <property type="term" value="F:FMN binding"/>
    <property type="evidence" value="ECO:0007669"/>
    <property type="project" value="InterPro"/>
</dbReference>
<name>A0A9N9UMZ2_9HYPO</name>
<dbReference type="FunFam" id="3.40.50.360:FF:000036">
    <property type="entry name" value="NADPH--cytochrome P450 reductase"/>
    <property type="match status" value="1"/>
</dbReference>
<dbReference type="SUPFAM" id="SSF52218">
    <property type="entry name" value="Flavoproteins"/>
    <property type="match status" value="1"/>
</dbReference>
<keyword evidence="10" id="KW-0752">Steroid biosynthesis</keyword>
<comment type="catalytic activity">
    <reaction evidence="18">
        <text>2 oxidized [cytochrome P450] + NADPH = 2 reduced [cytochrome P450] + NADP(+) + H(+)</text>
        <dbReference type="Rhea" id="RHEA:24040"/>
        <dbReference type="Rhea" id="RHEA-COMP:14627"/>
        <dbReference type="Rhea" id="RHEA-COMP:14628"/>
        <dbReference type="ChEBI" id="CHEBI:15378"/>
        <dbReference type="ChEBI" id="CHEBI:55376"/>
        <dbReference type="ChEBI" id="CHEBI:57783"/>
        <dbReference type="ChEBI" id="CHEBI:58349"/>
        <dbReference type="ChEBI" id="CHEBI:60344"/>
        <dbReference type="EC" id="1.6.2.4"/>
    </reaction>
</comment>
<evidence type="ECO:0000313" key="21">
    <source>
        <dbReference type="EMBL" id="CAG9990737.1"/>
    </source>
</evidence>
<comment type="function">
    <text evidence="18">This enzyme is required for electron transfer from NADP to cytochrome P450.</text>
</comment>
<dbReference type="Pfam" id="PF00667">
    <property type="entry name" value="FAD_binding_1"/>
    <property type="match status" value="1"/>
</dbReference>
<evidence type="ECO:0000259" key="19">
    <source>
        <dbReference type="PROSITE" id="PS50902"/>
    </source>
</evidence>
<comment type="subcellular location">
    <subcellularLocation>
        <location evidence="18">Endoplasmic reticulum membrane</location>
    </subcellularLocation>
</comment>
<dbReference type="InterPro" id="IPR029039">
    <property type="entry name" value="Flavoprotein-like_sf"/>
</dbReference>
<dbReference type="EMBL" id="CABFNO020001476">
    <property type="protein sequence ID" value="CAG9990737.1"/>
    <property type="molecule type" value="Genomic_DNA"/>
</dbReference>
<dbReference type="InterPro" id="IPR001094">
    <property type="entry name" value="Flavdoxin-like"/>
</dbReference>
<dbReference type="InterPro" id="IPR017938">
    <property type="entry name" value="Riboflavin_synthase-like_b-brl"/>
</dbReference>
<evidence type="ECO:0000256" key="13">
    <source>
        <dbReference type="ARBA" id="ARBA00023011"/>
    </source>
</evidence>
<keyword evidence="13" id="KW-0756">Sterol biosynthesis</keyword>
<dbReference type="SUPFAM" id="SSF63380">
    <property type="entry name" value="Riboflavin synthase domain-like"/>
    <property type="match status" value="1"/>
</dbReference>
<evidence type="ECO:0000256" key="7">
    <source>
        <dbReference type="ARBA" id="ARBA00022824"/>
    </source>
</evidence>
<keyword evidence="15 18" id="KW-0472">Membrane</keyword>
<evidence type="ECO:0000256" key="10">
    <source>
        <dbReference type="ARBA" id="ARBA00022955"/>
    </source>
</evidence>
<comment type="cofactor">
    <cofactor evidence="2">
        <name>FAD</name>
        <dbReference type="ChEBI" id="CHEBI:57692"/>
    </cofactor>
</comment>
<dbReference type="GO" id="GO:0050660">
    <property type="term" value="F:flavin adenine dinucleotide binding"/>
    <property type="evidence" value="ECO:0007669"/>
    <property type="project" value="TreeGrafter"/>
</dbReference>
<evidence type="ECO:0000256" key="6">
    <source>
        <dbReference type="ARBA" id="ARBA00022692"/>
    </source>
</evidence>
<evidence type="ECO:0000256" key="2">
    <source>
        <dbReference type="ARBA" id="ARBA00001974"/>
    </source>
</evidence>
<dbReference type="Gene3D" id="2.40.30.10">
    <property type="entry name" value="Translation factors"/>
    <property type="match status" value="1"/>
</dbReference>
<dbReference type="InterPro" id="IPR003097">
    <property type="entry name" value="CysJ-like_FAD-binding"/>
</dbReference>
<dbReference type="GO" id="GO:0005829">
    <property type="term" value="C:cytosol"/>
    <property type="evidence" value="ECO:0007669"/>
    <property type="project" value="TreeGrafter"/>
</dbReference>
<keyword evidence="16" id="KW-1207">Sterol metabolism</keyword>
<dbReference type="PROSITE" id="PS50902">
    <property type="entry name" value="FLAVODOXIN_LIKE"/>
    <property type="match status" value="1"/>
</dbReference>
<keyword evidence="17" id="KW-0753">Steroid metabolism</keyword>
<keyword evidence="14" id="KW-0443">Lipid metabolism</keyword>
<evidence type="ECO:0000256" key="14">
    <source>
        <dbReference type="ARBA" id="ARBA00023098"/>
    </source>
</evidence>
<dbReference type="Proteomes" id="UP000754883">
    <property type="component" value="Unassembled WGS sequence"/>
</dbReference>
<dbReference type="Gene3D" id="3.40.50.360">
    <property type="match status" value="1"/>
</dbReference>
<keyword evidence="3" id="KW-0444">Lipid biosynthesis</keyword>
<dbReference type="Pfam" id="PF00175">
    <property type="entry name" value="NAD_binding_1"/>
    <property type="match status" value="1"/>
</dbReference>
<keyword evidence="11" id="KW-1133">Transmembrane helix</keyword>
<dbReference type="Pfam" id="PF00258">
    <property type="entry name" value="Flavodoxin_1"/>
    <property type="match status" value="1"/>
</dbReference>
<gene>
    <name evidence="21" type="ORF">CBYS24578_00006992</name>
</gene>
<dbReference type="GO" id="GO:0003958">
    <property type="term" value="F:NADPH-hemoprotein reductase activity"/>
    <property type="evidence" value="ECO:0007669"/>
    <property type="project" value="UniProtKB-EC"/>
</dbReference>
<dbReference type="Gene3D" id="3.40.50.80">
    <property type="entry name" value="Nucleotide-binding domain of ferredoxin-NADP reductase (FNR) module"/>
    <property type="match status" value="1"/>
</dbReference>
<evidence type="ECO:0000256" key="17">
    <source>
        <dbReference type="ARBA" id="ARBA00023221"/>
    </source>
</evidence>